<dbReference type="AlphaFoldDB" id="A0A382IJ29"/>
<name>A0A382IJ29_9ZZZZ</name>
<evidence type="ECO:0008006" key="2">
    <source>
        <dbReference type="Google" id="ProtNLM"/>
    </source>
</evidence>
<dbReference type="InterPro" id="IPR011992">
    <property type="entry name" value="EF-hand-dom_pair"/>
</dbReference>
<dbReference type="Gene3D" id="1.10.238.10">
    <property type="entry name" value="EF-hand"/>
    <property type="match status" value="1"/>
</dbReference>
<reference evidence="1" key="1">
    <citation type="submission" date="2018-05" db="EMBL/GenBank/DDBJ databases">
        <authorList>
            <person name="Lanie J.A."/>
            <person name="Ng W.-L."/>
            <person name="Kazmierczak K.M."/>
            <person name="Andrzejewski T.M."/>
            <person name="Davidsen T.M."/>
            <person name="Wayne K.J."/>
            <person name="Tettelin H."/>
            <person name="Glass J.I."/>
            <person name="Rusch D."/>
            <person name="Podicherti R."/>
            <person name="Tsui H.-C.T."/>
            <person name="Winkler M.E."/>
        </authorList>
    </citation>
    <scope>NUCLEOTIDE SEQUENCE</scope>
</reference>
<sequence length="93" mass="10651">MNCVSIALLALAVALPLAKAEEKSSVYKSLLAKYDANKDGRLSVAEREIIRTDRLRPSPRRERRQFRYPDPIVARFDKDGDDELNEEEFDAAR</sequence>
<organism evidence="1">
    <name type="scientific">marine metagenome</name>
    <dbReference type="NCBI Taxonomy" id="408172"/>
    <lineage>
        <taxon>unclassified sequences</taxon>
        <taxon>metagenomes</taxon>
        <taxon>ecological metagenomes</taxon>
    </lineage>
</organism>
<dbReference type="InterPro" id="IPR018247">
    <property type="entry name" value="EF_Hand_1_Ca_BS"/>
</dbReference>
<accession>A0A382IJ29</accession>
<dbReference type="EMBL" id="UINC01067534">
    <property type="protein sequence ID" value="SVB99279.1"/>
    <property type="molecule type" value="Genomic_DNA"/>
</dbReference>
<dbReference type="SUPFAM" id="SSF47473">
    <property type="entry name" value="EF-hand"/>
    <property type="match status" value="1"/>
</dbReference>
<gene>
    <name evidence="1" type="ORF">METZ01_LOCUS252133</name>
</gene>
<protein>
    <recommendedName>
        <fullName evidence="2">EF-hand domain-containing protein</fullName>
    </recommendedName>
</protein>
<dbReference type="PROSITE" id="PS00018">
    <property type="entry name" value="EF_HAND_1"/>
    <property type="match status" value="1"/>
</dbReference>
<proteinExistence type="predicted"/>
<feature type="non-terminal residue" evidence="1">
    <location>
        <position position="93"/>
    </location>
</feature>
<evidence type="ECO:0000313" key="1">
    <source>
        <dbReference type="EMBL" id="SVB99279.1"/>
    </source>
</evidence>